<organism evidence="1 2">
    <name type="scientific">Scomber scombrus</name>
    <name type="common">Atlantic mackerel</name>
    <name type="synonym">Scomber vernalis</name>
    <dbReference type="NCBI Taxonomy" id="13677"/>
    <lineage>
        <taxon>Eukaryota</taxon>
        <taxon>Metazoa</taxon>
        <taxon>Chordata</taxon>
        <taxon>Craniata</taxon>
        <taxon>Vertebrata</taxon>
        <taxon>Euteleostomi</taxon>
        <taxon>Actinopterygii</taxon>
        <taxon>Neopterygii</taxon>
        <taxon>Teleostei</taxon>
        <taxon>Neoteleostei</taxon>
        <taxon>Acanthomorphata</taxon>
        <taxon>Pelagiaria</taxon>
        <taxon>Scombriformes</taxon>
        <taxon>Scombridae</taxon>
        <taxon>Scomber</taxon>
    </lineage>
</organism>
<dbReference type="EMBL" id="CAWUFR010000249">
    <property type="protein sequence ID" value="CAK6974137.1"/>
    <property type="molecule type" value="Genomic_DNA"/>
</dbReference>
<proteinExistence type="predicted"/>
<keyword evidence="2" id="KW-1185">Reference proteome</keyword>
<dbReference type="AlphaFoldDB" id="A0AAV1PQ98"/>
<evidence type="ECO:0000313" key="1">
    <source>
        <dbReference type="EMBL" id="CAK6974137.1"/>
    </source>
</evidence>
<gene>
    <name evidence="1" type="ORF">FSCOSCO3_A021869</name>
</gene>
<sequence>MAASGSNPKPGFSNLPNMELWRFVQSARRDLLSSHRYKPGSSGVHHGGRGGLDLPSATAQCNVMSATMKFVVPVKSSCSHGVPVGMKVVMRRSNLLLILH</sequence>
<dbReference type="Proteomes" id="UP001314229">
    <property type="component" value="Unassembled WGS sequence"/>
</dbReference>
<evidence type="ECO:0000313" key="2">
    <source>
        <dbReference type="Proteomes" id="UP001314229"/>
    </source>
</evidence>
<protein>
    <submittedName>
        <fullName evidence="1">Uncharacterized protein</fullName>
    </submittedName>
</protein>
<accession>A0AAV1PQ98</accession>
<reference evidence="1 2" key="1">
    <citation type="submission" date="2024-01" db="EMBL/GenBank/DDBJ databases">
        <authorList>
            <person name="Alioto T."/>
            <person name="Alioto T."/>
            <person name="Gomez Garrido J."/>
        </authorList>
    </citation>
    <scope>NUCLEOTIDE SEQUENCE [LARGE SCALE GENOMIC DNA]</scope>
</reference>
<comment type="caution">
    <text evidence="1">The sequence shown here is derived from an EMBL/GenBank/DDBJ whole genome shotgun (WGS) entry which is preliminary data.</text>
</comment>
<name>A0AAV1PQ98_SCOSC</name>